<dbReference type="GO" id="GO:0140662">
    <property type="term" value="F:ATP-dependent protein folding chaperone"/>
    <property type="evidence" value="ECO:0007669"/>
    <property type="project" value="InterPro"/>
</dbReference>
<keyword evidence="5" id="KW-0346">Stress response</keyword>
<reference evidence="5 6" key="1">
    <citation type="journal article" date="2019" name="Plant Biotechnol. J.">
        <title>The red bayberry genome and genetic basis of sex determination.</title>
        <authorList>
            <person name="Jia H.M."/>
            <person name="Jia H.J."/>
            <person name="Cai Q.L."/>
            <person name="Wang Y."/>
            <person name="Zhao H.B."/>
            <person name="Yang W.F."/>
            <person name="Wang G.Y."/>
            <person name="Li Y.H."/>
            <person name="Zhan D.L."/>
            <person name="Shen Y.T."/>
            <person name="Niu Q.F."/>
            <person name="Chang L."/>
            <person name="Qiu J."/>
            <person name="Zhao L."/>
            <person name="Xie H.B."/>
            <person name="Fu W.Y."/>
            <person name="Jin J."/>
            <person name="Li X.W."/>
            <person name="Jiao Y."/>
            <person name="Zhou C.C."/>
            <person name="Tu T."/>
            <person name="Chai C.Y."/>
            <person name="Gao J.L."/>
            <person name="Fan L.J."/>
            <person name="van de Weg E."/>
            <person name="Wang J.Y."/>
            <person name="Gao Z.S."/>
        </authorList>
    </citation>
    <scope>NUCLEOTIDE SEQUENCE [LARGE SCALE GENOMIC DNA]</scope>
    <source>
        <tissue evidence="5">Leaves</tissue>
    </source>
</reference>
<dbReference type="SUPFAM" id="SSF53067">
    <property type="entry name" value="Actin-like ATPase domain"/>
    <property type="match status" value="2"/>
</dbReference>
<dbReference type="FunFam" id="2.60.34.10:FF:000012">
    <property type="entry name" value="Heat shock 70 kDa protein"/>
    <property type="match status" value="1"/>
</dbReference>
<dbReference type="Gene3D" id="3.30.30.30">
    <property type="match status" value="1"/>
</dbReference>
<sequence length="651" mass="73294">MGRGKLTFNYSGSKRLIGRRFNDVSLQRDMKFWPFKVIPDLDRPVIAVNYMKDKKRFLAEEISSMILTKMKEIAEAYCGSEIKNAVISVPASFNHSQRQATKDAGVIAGLNVLGIISEPTAAAIAYGLDKKDDIGEKNVLIFDLGGGTLDVSLLTIQQGTFRVKATAGNTSLGGEDFDRRMVKHFLQEFKEKHQKNITEPKDLRKLWTACEKAKRNLSAATQTEIDTESLYPGVEFGLNITREEFEELNRDLFIKCMKPVEKCLTDAKMDKCSVHEVVLVGGSTRIPKIQELLENFFNGKELCKRLNPDEAVAHGAAIQAAILSSERSKKLRAVSLEDVTPRSIGVWGAGGVMKVLVPRNTVIPTTGSHILSIHNQSGMVFKVYEGDHDRTLDNHLLGEFELDGFCTAPEGVRQIIVWFDIDENGILNVFADNQTTGQKNKITIKNEKGRLSKEEIGKKVEEAKMYKAEDEKHKKKDEAKNALEEYTYNMREKFKDKKFAAKVPAASKKKMKDAIEKTIGWLEGYPSAESDEFEKRMNELQNICSLEKFMAKDKDHKKKIGKKVAEFVAKMTGKVGENQKKVEAKKALENFANGMSHRIPGLKDALTKTEDATQQTIHWLNSNQHAEADEFKDKMKELQGIYHKFIAKCTK</sequence>
<comment type="similarity">
    <text evidence="1 4">Belongs to the heat shock protein 70 family.</text>
</comment>
<name>A0A6A1VWR8_9ROSI</name>
<keyword evidence="6" id="KW-1185">Reference proteome</keyword>
<protein>
    <submittedName>
        <fullName evidence="5">Heat shock cognate 70 kDa protein 2</fullName>
    </submittedName>
</protein>
<evidence type="ECO:0000313" key="6">
    <source>
        <dbReference type="Proteomes" id="UP000516437"/>
    </source>
</evidence>
<dbReference type="Gene3D" id="2.60.34.10">
    <property type="entry name" value="Substrate Binding Domain Of DNAk, Chain A, domain 1"/>
    <property type="match status" value="1"/>
</dbReference>
<dbReference type="Pfam" id="PF00012">
    <property type="entry name" value="HSP70"/>
    <property type="match status" value="1"/>
</dbReference>
<dbReference type="InterPro" id="IPR043129">
    <property type="entry name" value="ATPase_NBD"/>
</dbReference>
<dbReference type="EMBL" id="RXIC02000022">
    <property type="protein sequence ID" value="KAB1216317.1"/>
    <property type="molecule type" value="Genomic_DNA"/>
</dbReference>
<proteinExistence type="inferred from homology"/>
<dbReference type="Proteomes" id="UP000516437">
    <property type="component" value="Chromosome 4"/>
</dbReference>
<evidence type="ECO:0000256" key="3">
    <source>
        <dbReference type="ARBA" id="ARBA00022840"/>
    </source>
</evidence>
<dbReference type="Gene3D" id="1.20.1270.10">
    <property type="match status" value="2"/>
</dbReference>
<dbReference type="FunFam" id="3.30.420.40:FF:000545">
    <property type="entry name" value="Endoplasmic reticulum chaperone BiP"/>
    <property type="match status" value="1"/>
</dbReference>
<dbReference type="GO" id="GO:0005524">
    <property type="term" value="F:ATP binding"/>
    <property type="evidence" value="ECO:0007669"/>
    <property type="project" value="UniProtKB-KW"/>
</dbReference>
<keyword evidence="2 4" id="KW-0547">Nucleotide-binding</keyword>
<dbReference type="InterPro" id="IPR029047">
    <property type="entry name" value="HSP70_peptide-bd_sf"/>
</dbReference>
<dbReference type="InterPro" id="IPR013126">
    <property type="entry name" value="Hsp_70_fam"/>
</dbReference>
<dbReference type="InterPro" id="IPR018181">
    <property type="entry name" value="Heat_shock_70_CS"/>
</dbReference>
<evidence type="ECO:0000313" key="5">
    <source>
        <dbReference type="EMBL" id="KAB1216317.1"/>
    </source>
</evidence>
<dbReference type="PROSITE" id="PS00329">
    <property type="entry name" value="HSP70_2"/>
    <property type="match status" value="1"/>
</dbReference>
<dbReference type="FunFam" id="3.90.640.10:FF:000002">
    <property type="entry name" value="Heat shock 70 kDa"/>
    <property type="match status" value="1"/>
</dbReference>
<dbReference type="Gene3D" id="3.90.640.10">
    <property type="entry name" value="Actin, Chain A, domain 4"/>
    <property type="match status" value="1"/>
</dbReference>
<organism evidence="5 6">
    <name type="scientific">Morella rubra</name>
    <name type="common">Chinese bayberry</name>
    <dbReference type="NCBI Taxonomy" id="262757"/>
    <lineage>
        <taxon>Eukaryota</taxon>
        <taxon>Viridiplantae</taxon>
        <taxon>Streptophyta</taxon>
        <taxon>Embryophyta</taxon>
        <taxon>Tracheophyta</taxon>
        <taxon>Spermatophyta</taxon>
        <taxon>Magnoliopsida</taxon>
        <taxon>eudicotyledons</taxon>
        <taxon>Gunneridae</taxon>
        <taxon>Pentapetalae</taxon>
        <taxon>rosids</taxon>
        <taxon>fabids</taxon>
        <taxon>Fagales</taxon>
        <taxon>Myricaceae</taxon>
        <taxon>Morella</taxon>
    </lineage>
</organism>
<gene>
    <name evidence="5" type="ORF">CJ030_MR4G003063</name>
</gene>
<evidence type="ECO:0000256" key="4">
    <source>
        <dbReference type="RuleBase" id="RU003322"/>
    </source>
</evidence>
<evidence type="ECO:0000256" key="2">
    <source>
        <dbReference type="ARBA" id="ARBA00022741"/>
    </source>
</evidence>
<dbReference type="Gene3D" id="3.30.420.40">
    <property type="match status" value="2"/>
</dbReference>
<dbReference type="FunFam" id="3.30.30.30:FF:000001">
    <property type="entry name" value="heat shock 70 kDa protein-like"/>
    <property type="match status" value="1"/>
</dbReference>
<dbReference type="SUPFAM" id="SSF100920">
    <property type="entry name" value="Heat shock protein 70kD (HSP70), peptide-binding domain"/>
    <property type="match status" value="1"/>
</dbReference>
<evidence type="ECO:0000256" key="1">
    <source>
        <dbReference type="ARBA" id="ARBA00007381"/>
    </source>
</evidence>
<dbReference type="InterPro" id="IPR029048">
    <property type="entry name" value="HSP70_C_sf"/>
</dbReference>
<dbReference type="PROSITE" id="PS01036">
    <property type="entry name" value="HSP70_3"/>
    <property type="match status" value="1"/>
</dbReference>
<dbReference type="AlphaFoldDB" id="A0A6A1VWR8"/>
<keyword evidence="3 4" id="KW-0067">ATP-binding</keyword>
<dbReference type="SUPFAM" id="SSF100934">
    <property type="entry name" value="Heat shock protein 70kD (HSP70), C-terminal subdomain"/>
    <property type="match status" value="2"/>
</dbReference>
<dbReference type="PRINTS" id="PR00301">
    <property type="entry name" value="HEATSHOCK70"/>
</dbReference>
<comment type="caution">
    <text evidence="5">The sequence shown here is derived from an EMBL/GenBank/DDBJ whole genome shotgun (WGS) entry which is preliminary data.</text>
</comment>
<dbReference type="PANTHER" id="PTHR19375">
    <property type="entry name" value="HEAT SHOCK PROTEIN 70KDA"/>
    <property type="match status" value="1"/>
</dbReference>
<dbReference type="FunFam" id="3.30.420.40:FF:000172">
    <property type="entry name" value="Heat shock 70 kDa protein"/>
    <property type="match status" value="1"/>
</dbReference>
<dbReference type="OrthoDB" id="3789372at2759"/>
<accession>A0A6A1VWR8</accession>